<dbReference type="InterPro" id="IPR000679">
    <property type="entry name" value="Znf_GATA"/>
</dbReference>
<protein>
    <recommendedName>
        <fullName evidence="2">Ams2/SPT21 N-terminal domain-containing protein</fullName>
    </recommendedName>
</protein>
<dbReference type="InterPro" id="IPR042403">
    <property type="entry name" value="Spt21/Ams2"/>
</dbReference>
<feature type="region of interest" description="Disordered" evidence="1">
    <location>
        <begin position="1028"/>
        <end position="1099"/>
    </location>
</feature>
<dbReference type="FunFam" id="3.30.50.10:FF:000059">
    <property type="entry name" value="Similar to transcription factor Zn, GATA"/>
    <property type="match status" value="1"/>
</dbReference>
<dbReference type="Pfam" id="PF25823">
    <property type="entry name" value="Ams2-SPT21_N"/>
    <property type="match status" value="1"/>
</dbReference>
<feature type="region of interest" description="Disordered" evidence="1">
    <location>
        <begin position="825"/>
        <end position="977"/>
    </location>
</feature>
<evidence type="ECO:0000259" key="2">
    <source>
        <dbReference type="Pfam" id="PF25823"/>
    </source>
</evidence>
<feature type="compositionally biased region" description="Basic residues" evidence="1">
    <location>
        <begin position="285"/>
        <end position="296"/>
    </location>
</feature>
<sequence>MSSPAGVPMGNPQLQNQPLQAPPPPTNNNDHSENGVMVRPMRLKVLYTFDDGCKTNCLARWPQVLQIQSIAMDETNSIGVIELYTCLQAIIECSPELLPRPGRDFTVYAYDYSEDDSPLVGQGMLSRALQSPPIPNNQHQAQKLVTGRVCKNIMGLFANGVKETLEVKLRLVPQMVSPMEYTNTMGNSSQHMSTPMYDQNEWNSLIHQPQQNPPPQMSNRTSTPVTMPNNKGTTMEAVNQLLSPSLPPRSPYNQALPPAPAPVREEPVTIAPREQKIARPASRTTVKRARRGRPPKNSRPEVGGNTSGYEEGTEGEDGPAPKKRAKITQADWSNKSAFGSGSDSLRVTASTAGSIRAFRPLAPSGGIAVGNHLQEIPRAPTPVPILPHPPVNQQVNQHRPQSQSGLRQGSIPQLEMPQAHSPAYSQLEPSLPPEDRLRLSIESAHPSPDNIASPGITPQDIASSPPVLRNATPSIRSSPPCLSSPSLPPMPRLDSGFMSGNLDDLDDLFGEDDEVPRPIDEEDVVVVKKSTKRRGPRKTQPGHSNTDGGFHIQEETPGPMELLPKRMLLSEQAKPKPKATVTQAKSRRNSIMSEDGQSLPPLQTNTRPNSRPPSQSQTAPSANPQPPTLHLPTPPTSEFTQLPIPQMHAPAAPPPPPPQPRPASGNFSRTASTGSIAPQTVPASDPIPPPTFQRSQTWSENPHYMTEAPSAPTQTEAKKASIRQKLENALRNGQMPQYCENCGAIETPTWRRAWSQECQGAPGYHEYSEEPGRVTAINILTRDDAGLPTSYLLIKKALAAGEDQKQFKAFSLCNPCGIWMSKYKSQRPETKWGKDPDAKKKRPSKAKAAAMMPTSEANFPQSETNFPPSEVLHQHPVAPLGTDRLSPIDLDGLDSTNQTLTDHDRPNGPRRANSLRPSKKLNAMTSDSASAALRRALQSSPARWTQNNQIEIGEETETDTTRRLLFPSPRKDSSPKVLGEVTTNVVQVVVDIQGAKDSILGTMDKENCSVPFDLEEDAELMRLIEEQFARPTTPDQKTPGPNPFKTPTRPTPNHRPITRSVTRSGRSGKSPSHLLPPPKTPSKTPGSSRRTPRGNGIFESPFTAQLNQLMSDNPINSPSQHLDFNNLPDLPNFDHGSYNLQQYDEDFFSTDVPMPSSPPRMFTEFNNTSAGGPLDWGNFNFDTAPTENEKATEKGKGKAGDAEIKQEPVEETMTNETT</sequence>
<dbReference type="EMBL" id="PQXL01000090">
    <property type="protein sequence ID" value="THV52061.1"/>
    <property type="molecule type" value="Genomic_DNA"/>
</dbReference>
<feature type="region of interest" description="Disordered" evidence="1">
    <location>
        <begin position="1"/>
        <end position="34"/>
    </location>
</feature>
<organism evidence="3 4">
    <name type="scientific">Botrytis galanthina</name>
    <dbReference type="NCBI Taxonomy" id="278940"/>
    <lineage>
        <taxon>Eukaryota</taxon>
        <taxon>Fungi</taxon>
        <taxon>Dikarya</taxon>
        <taxon>Ascomycota</taxon>
        <taxon>Pezizomycotina</taxon>
        <taxon>Leotiomycetes</taxon>
        <taxon>Helotiales</taxon>
        <taxon>Sclerotiniaceae</taxon>
        <taxon>Botrytis</taxon>
    </lineage>
</organism>
<dbReference type="GO" id="GO:0043565">
    <property type="term" value="F:sequence-specific DNA binding"/>
    <property type="evidence" value="ECO:0007669"/>
    <property type="project" value="InterPro"/>
</dbReference>
<dbReference type="GO" id="GO:0008270">
    <property type="term" value="F:zinc ion binding"/>
    <property type="evidence" value="ECO:0007669"/>
    <property type="project" value="InterPro"/>
</dbReference>
<dbReference type="GO" id="GO:0000183">
    <property type="term" value="P:rDNA heterochromatin formation"/>
    <property type="evidence" value="ECO:0007669"/>
    <property type="project" value="TreeGrafter"/>
</dbReference>
<evidence type="ECO:0000313" key="3">
    <source>
        <dbReference type="EMBL" id="THV52061.1"/>
    </source>
</evidence>
<feature type="compositionally biased region" description="Low complexity" evidence="1">
    <location>
        <begin position="926"/>
        <end position="943"/>
    </location>
</feature>
<feature type="region of interest" description="Disordered" evidence="1">
    <location>
        <begin position="244"/>
        <end position="326"/>
    </location>
</feature>
<dbReference type="Proteomes" id="UP000308671">
    <property type="component" value="Unassembled WGS sequence"/>
</dbReference>
<feature type="compositionally biased region" description="Polar residues" evidence="1">
    <location>
        <begin position="855"/>
        <end position="867"/>
    </location>
</feature>
<feature type="region of interest" description="Disordered" evidence="1">
    <location>
        <begin position="390"/>
        <end position="409"/>
    </location>
</feature>
<accession>A0A4S8R4P9</accession>
<dbReference type="GO" id="GO:0030466">
    <property type="term" value="P:silent mating-type cassette heterochromatin formation"/>
    <property type="evidence" value="ECO:0007669"/>
    <property type="project" value="TreeGrafter"/>
</dbReference>
<dbReference type="InterPro" id="IPR013088">
    <property type="entry name" value="Znf_NHR/GATA"/>
</dbReference>
<evidence type="ECO:0000313" key="4">
    <source>
        <dbReference type="Proteomes" id="UP000308671"/>
    </source>
</evidence>
<dbReference type="AlphaFoldDB" id="A0A4S8R4P9"/>
<feature type="compositionally biased region" description="Pro residues" evidence="1">
    <location>
        <begin position="651"/>
        <end position="661"/>
    </location>
</feature>
<feature type="compositionally biased region" description="Basic and acidic residues" evidence="1">
    <location>
        <begin position="826"/>
        <end position="838"/>
    </location>
</feature>
<keyword evidence="4" id="KW-1185">Reference proteome</keyword>
<dbReference type="OrthoDB" id="3199820at2759"/>
<feature type="compositionally biased region" description="Basic and acidic residues" evidence="1">
    <location>
        <begin position="1187"/>
        <end position="1208"/>
    </location>
</feature>
<evidence type="ECO:0000256" key="1">
    <source>
        <dbReference type="SAM" id="MobiDB-lite"/>
    </source>
</evidence>
<feature type="compositionally biased region" description="Basic and acidic residues" evidence="1">
    <location>
        <begin position="263"/>
        <end position="277"/>
    </location>
</feature>
<dbReference type="InterPro" id="IPR057725">
    <property type="entry name" value="Ams2-SPT21_N"/>
</dbReference>
<dbReference type="CDD" id="cd00202">
    <property type="entry name" value="ZnF_GATA"/>
    <property type="match status" value="1"/>
</dbReference>
<feature type="compositionally biased region" description="Pro residues" evidence="1">
    <location>
        <begin position="623"/>
        <end position="635"/>
    </location>
</feature>
<feature type="compositionally biased region" description="Acidic residues" evidence="1">
    <location>
        <begin position="503"/>
        <end position="524"/>
    </location>
</feature>
<dbReference type="SUPFAM" id="SSF57716">
    <property type="entry name" value="Glucocorticoid receptor-like (DNA-binding domain)"/>
    <property type="match status" value="1"/>
</dbReference>
<dbReference type="Gene3D" id="3.30.50.10">
    <property type="entry name" value="Erythroid Transcription Factor GATA-1, subunit A"/>
    <property type="match status" value="1"/>
</dbReference>
<reference evidence="3 4" key="1">
    <citation type="submission" date="2017-12" db="EMBL/GenBank/DDBJ databases">
        <title>Comparative genomics of Botrytis spp.</title>
        <authorList>
            <person name="Valero-Jimenez C.A."/>
            <person name="Tapia P."/>
            <person name="Veloso J."/>
            <person name="Silva-Moreno E."/>
            <person name="Staats M."/>
            <person name="Valdes J.H."/>
            <person name="Van Kan J.A.L."/>
        </authorList>
    </citation>
    <scope>NUCLEOTIDE SEQUENCE [LARGE SCALE GENOMIC DNA]</scope>
    <source>
        <strain evidence="3 4">MUCL435</strain>
    </source>
</reference>
<feature type="compositionally biased region" description="Polar residues" evidence="1">
    <location>
        <begin position="391"/>
        <end position="409"/>
    </location>
</feature>
<feature type="compositionally biased region" description="Polar residues" evidence="1">
    <location>
        <begin position="665"/>
        <end position="682"/>
    </location>
</feature>
<comment type="caution">
    <text evidence="3">The sequence shown here is derived from an EMBL/GenBank/DDBJ whole genome shotgun (WGS) entry which is preliminary data.</text>
</comment>
<dbReference type="GO" id="GO:0006357">
    <property type="term" value="P:regulation of transcription by RNA polymerase II"/>
    <property type="evidence" value="ECO:0007669"/>
    <property type="project" value="TreeGrafter"/>
</dbReference>
<feature type="compositionally biased region" description="Polar residues" evidence="1">
    <location>
        <begin position="580"/>
        <end position="622"/>
    </location>
</feature>
<dbReference type="PANTHER" id="PTHR39147">
    <property type="entry name" value="PROTEIN SPT21"/>
    <property type="match status" value="1"/>
</dbReference>
<feature type="domain" description="Ams2/SPT21 N-terminal" evidence="2">
    <location>
        <begin position="36"/>
        <end position="173"/>
    </location>
</feature>
<gene>
    <name evidence="3" type="ORF">BGAL_0090g00130</name>
</gene>
<feature type="region of interest" description="Disordered" evidence="1">
    <location>
        <begin position="444"/>
        <end position="721"/>
    </location>
</feature>
<feature type="compositionally biased region" description="Low complexity" evidence="1">
    <location>
        <begin position="473"/>
        <end position="485"/>
    </location>
</feature>
<name>A0A4S8R4P9_9HELO</name>
<dbReference type="PANTHER" id="PTHR39147:SF1">
    <property type="entry name" value="PROTEIN SPT21"/>
    <property type="match status" value="1"/>
</dbReference>
<proteinExistence type="predicted"/>
<feature type="region of interest" description="Disordered" evidence="1">
    <location>
        <begin position="1168"/>
        <end position="1218"/>
    </location>
</feature>